<keyword evidence="11" id="KW-1185">Reference proteome</keyword>
<dbReference type="GO" id="GO:0033615">
    <property type="term" value="P:mitochondrial proton-transporting ATP synthase complex assembly"/>
    <property type="evidence" value="ECO:0007669"/>
    <property type="project" value="TreeGrafter"/>
</dbReference>
<dbReference type="GO" id="GO:0004222">
    <property type="term" value="F:metalloendopeptidase activity"/>
    <property type="evidence" value="ECO:0007669"/>
    <property type="project" value="InterPro"/>
</dbReference>
<dbReference type="Proteomes" id="UP000799302">
    <property type="component" value="Unassembled WGS sequence"/>
</dbReference>
<organism evidence="10 11">
    <name type="scientific">Microthyrium microscopicum</name>
    <dbReference type="NCBI Taxonomy" id="703497"/>
    <lineage>
        <taxon>Eukaryota</taxon>
        <taxon>Fungi</taxon>
        <taxon>Dikarya</taxon>
        <taxon>Ascomycota</taxon>
        <taxon>Pezizomycotina</taxon>
        <taxon>Dothideomycetes</taxon>
        <taxon>Dothideomycetes incertae sedis</taxon>
        <taxon>Microthyriales</taxon>
        <taxon>Microthyriaceae</taxon>
        <taxon>Microthyrium</taxon>
    </lineage>
</organism>
<evidence type="ECO:0000256" key="5">
    <source>
        <dbReference type="ARBA" id="ARBA00022723"/>
    </source>
</evidence>
<sequence>MSNNASSPSANLSPPPSEPPIDKTFYTWTTLFKAMLGTATQSEIKSYNDAYDTLHIESQCRRCESNRDWLFAYSPIIRFLRKECDALGGYIGPENVRCRNCTGKQRGGFDPQYGILLCANTEMKRGRLEETMAHEMVHAYDSLRWKFDGGDVRHAACTEIRASMLSGECRFMRQFWGEGNYRFVKAFQTCVRNRAALSVLKRPQVKSRAEADKVVNSVWESCFNDTRPFDEIYK</sequence>
<comment type="function">
    <text evidence="8">Has a dual role in the assembly of mitochondrial ATPase. Acts as a protease that removes N-terminal residues of mitochondrial ATPase CF(0) subunit 6 at the intermembrane space side. Also involved in the correct assembly of the membrane-embedded ATPase CF(0) particle, probably mediating association of subunit 6 with the subunit 9 ring.</text>
</comment>
<dbReference type="PANTHER" id="PTHR21711">
    <property type="entry name" value="MITOCHONDRIAL INNER MEMBRANE PROTEASE"/>
    <property type="match status" value="1"/>
</dbReference>
<evidence type="ECO:0000256" key="2">
    <source>
        <dbReference type="ARBA" id="ARBA00009915"/>
    </source>
</evidence>
<dbReference type="EMBL" id="MU004247">
    <property type="protein sequence ID" value="KAF2663181.1"/>
    <property type="molecule type" value="Genomic_DNA"/>
</dbReference>
<dbReference type="GO" id="GO:0046872">
    <property type="term" value="F:metal ion binding"/>
    <property type="evidence" value="ECO:0007669"/>
    <property type="project" value="UniProtKB-KW"/>
</dbReference>
<keyword evidence="5 9" id="KW-0479">Metal-binding</keyword>
<evidence type="ECO:0000313" key="11">
    <source>
        <dbReference type="Proteomes" id="UP000799302"/>
    </source>
</evidence>
<evidence type="ECO:0000256" key="8">
    <source>
        <dbReference type="ARBA" id="ARBA00025322"/>
    </source>
</evidence>
<evidence type="ECO:0000256" key="9">
    <source>
        <dbReference type="RuleBase" id="RU364057"/>
    </source>
</evidence>
<evidence type="ECO:0000256" key="4">
    <source>
        <dbReference type="ARBA" id="ARBA00022670"/>
    </source>
</evidence>
<dbReference type="Pfam" id="PF09768">
    <property type="entry name" value="Peptidase_M76"/>
    <property type="match status" value="1"/>
</dbReference>
<dbReference type="OrthoDB" id="285308at2759"/>
<dbReference type="InterPro" id="IPR019165">
    <property type="entry name" value="Peptidase_M76_ATP23"/>
</dbReference>
<protein>
    <recommendedName>
        <fullName evidence="3 9">Mitochondrial inner membrane protease ATP23</fullName>
        <ecNumber evidence="9">3.4.24.-</ecNumber>
    </recommendedName>
</protein>
<evidence type="ECO:0000256" key="7">
    <source>
        <dbReference type="ARBA" id="ARBA00023049"/>
    </source>
</evidence>
<evidence type="ECO:0000313" key="10">
    <source>
        <dbReference type="EMBL" id="KAF2663181.1"/>
    </source>
</evidence>
<comment type="similarity">
    <text evidence="2 9">Belongs to the peptidase M76 family.</text>
</comment>
<accession>A0A6A6TV39</accession>
<dbReference type="PANTHER" id="PTHR21711:SF0">
    <property type="entry name" value="MITOCHONDRIAL INNER MEMBRANE PROTEASE ATP23 HOMOLOG"/>
    <property type="match status" value="1"/>
</dbReference>
<comment type="subcellular location">
    <subcellularLocation>
        <location evidence="1 9">Mitochondrion inner membrane</location>
        <topology evidence="1 9">Peripheral membrane protein</topology>
        <orientation evidence="1 9">Intermembrane side</orientation>
    </subcellularLocation>
</comment>
<keyword evidence="9" id="KW-0472">Membrane</keyword>
<evidence type="ECO:0000256" key="3">
    <source>
        <dbReference type="ARBA" id="ARBA00014615"/>
    </source>
</evidence>
<dbReference type="GO" id="GO:0034982">
    <property type="term" value="P:mitochondrial protein processing"/>
    <property type="evidence" value="ECO:0007669"/>
    <property type="project" value="TreeGrafter"/>
</dbReference>
<name>A0A6A6TV39_9PEZI</name>
<keyword evidence="6 9" id="KW-0378">Hydrolase</keyword>
<gene>
    <name evidence="10" type="ORF">BT63DRAFT_430613</name>
</gene>
<keyword evidence="7 9" id="KW-0482">Metalloprotease</keyword>
<reference evidence="10" key="1">
    <citation type="journal article" date="2020" name="Stud. Mycol.">
        <title>101 Dothideomycetes genomes: a test case for predicting lifestyles and emergence of pathogens.</title>
        <authorList>
            <person name="Haridas S."/>
            <person name="Albert R."/>
            <person name="Binder M."/>
            <person name="Bloem J."/>
            <person name="Labutti K."/>
            <person name="Salamov A."/>
            <person name="Andreopoulos B."/>
            <person name="Baker S."/>
            <person name="Barry K."/>
            <person name="Bills G."/>
            <person name="Bluhm B."/>
            <person name="Cannon C."/>
            <person name="Castanera R."/>
            <person name="Culley D."/>
            <person name="Daum C."/>
            <person name="Ezra D."/>
            <person name="Gonzalez J."/>
            <person name="Henrissat B."/>
            <person name="Kuo A."/>
            <person name="Liang C."/>
            <person name="Lipzen A."/>
            <person name="Lutzoni F."/>
            <person name="Magnuson J."/>
            <person name="Mondo S."/>
            <person name="Nolan M."/>
            <person name="Ohm R."/>
            <person name="Pangilinan J."/>
            <person name="Park H.-J."/>
            <person name="Ramirez L."/>
            <person name="Alfaro M."/>
            <person name="Sun H."/>
            <person name="Tritt A."/>
            <person name="Yoshinaga Y."/>
            <person name="Zwiers L.-H."/>
            <person name="Turgeon B."/>
            <person name="Goodwin S."/>
            <person name="Spatafora J."/>
            <person name="Crous P."/>
            <person name="Grigoriev I."/>
        </authorList>
    </citation>
    <scope>NUCLEOTIDE SEQUENCE</scope>
    <source>
        <strain evidence="10">CBS 115976</strain>
    </source>
</reference>
<evidence type="ECO:0000256" key="1">
    <source>
        <dbReference type="ARBA" id="ARBA00004137"/>
    </source>
</evidence>
<dbReference type="AlphaFoldDB" id="A0A6A6TV39"/>
<keyword evidence="4 9" id="KW-0645">Protease</keyword>
<evidence type="ECO:0000256" key="6">
    <source>
        <dbReference type="ARBA" id="ARBA00022801"/>
    </source>
</evidence>
<keyword evidence="9" id="KW-0999">Mitochondrion inner membrane</keyword>
<keyword evidence="9" id="KW-0496">Mitochondrion</keyword>
<dbReference type="EC" id="3.4.24.-" evidence="9"/>
<proteinExistence type="inferred from homology"/>
<dbReference type="GO" id="GO:0005743">
    <property type="term" value="C:mitochondrial inner membrane"/>
    <property type="evidence" value="ECO:0007669"/>
    <property type="project" value="UniProtKB-SubCell"/>
</dbReference>